<gene>
    <name evidence="2" type="ORF">LD004_00745</name>
</gene>
<dbReference type="Proteomes" id="UP001198461">
    <property type="component" value="Unassembled WGS sequence"/>
</dbReference>
<feature type="transmembrane region" description="Helical" evidence="1">
    <location>
        <begin position="6"/>
        <end position="22"/>
    </location>
</feature>
<evidence type="ECO:0000256" key="1">
    <source>
        <dbReference type="SAM" id="Phobius"/>
    </source>
</evidence>
<dbReference type="RefSeq" id="WP_143241887.1">
    <property type="nucleotide sequence ID" value="NZ_JABFIB010000019.1"/>
</dbReference>
<feature type="transmembrane region" description="Helical" evidence="1">
    <location>
        <begin position="158"/>
        <end position="186"/>
    </location>
</feature>
<keyword evidence="1" id="KW-0472">Membrane</keyword>
<evidence type="ECO:0000313" key="2">
    <source>
        <dbReference type="EMBL" id="MCA4702150.1"/>
    </source>
</evidence>
<protein>
    <submittedName>
        <fullName evidence="2">EpsG family protein</fullName>
    </submittedName>
</protein>
<name>A0AAW4SNY5_9BACE</name>
<accession>A0AAW4SNY5</accession>
<dbReference type="Pfam" id="PF14897">
    <property type="entry name" value="EpsG"/>
    <property type="match status" value="1"/>
</dbReference>
<reference evidence="2" key="1">
    <citation type="submission" date="2023-08" db="EMBL/GenBank/DDBJ databases">
        <title>Mucin Metabolism Genes Underlie the Key Renovations of Bacteroides xylanisolvens Genomes in Captive Great Apes.</title>
        <authorList>
            <person name="Nishida A.H."/>
        </authorList>
    </citation>
    <scope>NUCLEOTIDE SEQUENCE</scope>
    <source>
        <strain evidence="2">P13.H9</strain>
    </source>
</reference>
<dbReference type="AlphaFoldDB" id="A0AAW4SNY5"/>
<organism evidence="2 3">
    <name type="scientific">Bacteroides xylanisolvens</name>
    <dbReference type="NCBI Taxonomy" id="371601"/>
    <lineage>
        <taxon>Bacteria</taxon>
        <taxon>Pseudomonadati</taxon>
        <taxon>Bacteroidota</taxon>
        <taxon>Bacteroidia</taxon>
        <taxon>Bacteroidales</taxon>
        <taxon>Bacteroidaceae</taxon>
        <taxon>Bacteroides</taxon>
    </lineage>
</organism>
<keyword evidence="1" id="KW-0812">Transmembrane</keyword>
<feature type="transmembrane region" description="Helical" evidence="1">
    <location>
        <begin position="29"/>
        <end position="47"/>
    </location>
</feature>
<keyword evidence="1" id="KW-1133">Transmembrane helix</keyword>
<evidence type="ECO:0000313" key="3">
    <source>
        <dbReference type="Proteomes" id="UP001198461"/>
    </source>
</evidence>
<feature type="transmembrane region" description="Helical" evidence="1">
    <location>
        <begin position="295"/>
        <end position="315"/>
    </location>
</feature>
<feature type="transmembrane region" description="Helical" evidence="1">
    <location>
        <begin position="193"/>
        <end position="221"/>
    </location>
</feature>
<dbReference type="InterPro" id="IPR049458">
    <property type="entry name" value="EpsG-like"/>
</dbReference>
<comment type="caution">
    <text evidence="2">The sequence shown here is derived from an EMBL/GenBank/DDBJ whole genome shotgun (WGS) entry which is preliminary data.</text>
</comment>
<dbReference type="EMBL" id="JAIWYE010000002">
    <property type="protein sequence ID" value="MCA4702150.1"/>
    <property type="molecule type" value="Genomic_DNA"/>
</dbReference>
<feature type="transmembrane region" description="Helical" evidence="1">
    <location>
        <begin position="88"/>
        <end position="105"/>
    </location>
</feature>
<feature type="transmembrane region" description="Helical" evidence="1">
    <location>
        <begin position="117"/>
        <end position="146"/>
    </location>
</feature>
<proteinExistence type="predicted"/>
<feature type="transmembrane region" description="Helical" evidence="1">
    <location>
        <begin position="241"/>
        <end position="264"/>
    </location>
</feature>
<feature type="transmembrane region" description="Helical" evidence="1">
    <location>
        <begin position="271"/>
        <end position="289"/>
    </location>
</feature>
<feature type="transmembrane region" description="Helical" evidence="1">
    <location>
        <begin position="327"/>
        <end position="344"/>
    </location>
</feature>
<sequence>MIDFYYLVFIIILYFLTFSRGNERNRFKWASIITLFFVGFRACVVGADTYNYTLGYLDLNYYKNSDIEILYKNIYIPFLSNIIRYEPFFIFINTLVTLSPLYVLIKKYSNNRELSILCFFIFDLYISYFVALRQILGISFLLWGVYFVVKNNRRKWVYYGFFSLIAFGFHKSMIIPSILYAIVYFLQMPSRNIVVMTILLTGTFGIVLNSFDVLKLFNAFLNLNLGLTTDRLNEYMNDNHLMVGLSSGMIYKLRFVWLGCFVYYFMDERRLNHWFSKLFLISILLYNVFLNVDMIARMNLAFYIFSIVVFPWSFGERFRSIYIRKKWVVIYPVLIFAWFTQAYVRSHIDYNLNNVDRMHPYCFFWEDYNNHPSITRF</sequence>